<sequence length="80" mass="8663">MIATHVGWVEARNPTPTMPVNVGFRSALTDTFFNGGNPRTEVSSPTYTSVAFCPQIGISLVVLWRSALRAAAFAQRPLRG</sequence>
<dbReference type="Proteomes" id="UP000718564">
    <property type="component" value="Unassembled WGS sequence"/>
</dbReference>
<keyword evidence="2" id="KW-1185">Reference proteome</keyword>
<evidence type="ECO:0000313" key="2">
    <source>
        <dbReference type="Proteomes" id="UP000718564"/>
    </source>
</evidence>
<evidence type="ECO:0000313" key="1">
    <source>
        <dbReference type="EMBL" id="NMG18327.1"/>
    </source>
</evidence>
<name>A0ABX1P222_9CYAN</name>
<dbReference type="EMBL" id="QMEB01000009">
    <property type="protein sequence ID" value="NMG18327.1"/>
    <property type="molecule type" value="Genomic_DNA"/>
</dbReference>
<accession>A0ABX1P222</accession>
<organism evidence="1 2">
    <name type="scientific">Brasilonema bromeliae SPC951</name>
    <dbReference type="NCBI Taxonomy" id="385972"/>
    <lineage>
        <taxon>Bacteria</taxon>
        <taxon>Bacillati</taxon>
        <taxon>Cyanobacteriota</taxon>
        <taxon>Cyanophyceae</taxon>
        <taxon>Nostocales</taxon>
        <taxon>Scytonemataceae</taxon>
        <taxon>Brasilonema</taxon>
        <taxon>Bromeliae group (in: Brasilonema)</taxon>
    </lineage>
</organism>
<reference evidence="1 2" key="1">
    <citation type="submission" date="2018-06" db="EMBL/GenBank/DDBJ databases">
        <title>Comparative genomics of Brasilonema spp. strains.</title>
        <authorList>
            <person name="Alvarenga D.O."/>
            <person name="Fiore M.F."/>
            <person name="Varani A.M."/>
        </authorList>
    </citation>
    <scope>NUCLEOTIDE SEQUENCE [LARGE SCALE GENOMIC DNA]</scope>
    <source>
        <strain evidence="1 2">SPC951</strain>
    </source>
</reference>
<proteinExistence type="predicted"/>
<gene>
    <name evidence="1" type="ORF">DP116_02230</name>
</gene>
<protein>
    <submittedName>
        <fullName evidence="1">Uncharacterized protein</fullName>
    </submittedName>
</protein>
<comment type="caution">
    <text evidence="1">The sequence shown here is derived from an EMBL/GenBank/DDBJ whole genome shotgun (WGS) entry which is preliminary data.</text>
</comment>